<dbReference type="EMBL" id="LRGB01000512">
    <property type="protein sequence ID" value="KZS18418.1"/>
    <property type="molecule type" value="Genomic_DNA"/>
</dbReference>
<comment type="caution">
    <text evidence="8">The sequence shown here is derived from an EMBL/GenBank/DDBJ whole genome shotgun (WGS) entry which is preliminary data.</text>
</comment>
<dbReference type="STRING" id="35525.A0A162P0Q1"/>
<dbReference type="AlphaFoldDB" id="A0A162P0Q1"/>
<dbReference type="InterPro" id="IPR000615">
    <property type="entry name" value="Bestrophin"/>
</dbReference>
<dbReference type="Pfam" id="PF01062">
    <property type="entry name" value="Bestrophin"/>
    <property type="match status" value="1"/>
</dbReference>
<dbReference type="GO" id="GO:0005886">
    <property type="term" value="C:plasma membrane"/>
    <property type="evidence" value="ECO:0007669"/>
    <property type="project" value="UniProtKB-SubCell"/>
</dbReference>
<organism evidence="8 9">
    <name type="scientific">Daphnia magna</name>
    <dbReference type="NCBI Taxonomy" id="35525"/>
    <lineage>
        <taxon>Eukaryota</taxon>
        <taxon>Metazoa</taxon>
        <taxon>Ecdysozoa</taxon>
        <taxon>Arthropoda</taxon>
        <taxon>Crustacea</taxon>
        <taxon>Branchiopoda</taxon>
        <taxon>Diplostraca</taxon>
        <taxon>Cladocera</taxon>
        <taxon>Anomopoda</taxon>
        <taxon>Daphniidae</taxon>
        <taxon>Daphnia</taxon>
    </lineage>
</organism>
<sequence length="634" mass="72708">MTGHYYYERPCHSGYLNSYGYPGTSLLPYTSSLRSTYMPASYWSTYRPSIYSSYPRVSIYSVPSTPRALTYHAAIPRIAHHRLWDVSASPMVSTRERLLRYSALYGDDDDVEAILTQGQKYNPVSSLESTFSNTIQDIEDDIRNWRYAASSVLNRFTTGKPSNVELSTLANRYSSDYVSGNNNYWRGSSSSYYRPTTLKSFQYSNFKAPIYDSGRSMYVSSRSKDWDSSKSTFDGDELLHVQVFPRELACFLVLFCAISLIYRQALDGDQKSFFEKIVRYCEKYLNMVPLSFILGFYVTTVATRWWQQCLALPWPDRIMLSIAMYIPGCDNESKLLRKTLLQYCNLMAVLVFRTISEAVKFRLNTLEDVVNAGFMTKAEMECFKAVKADCNLFWLPGLWFCHRLREAQVQGRVIDPFGAQLIMRELLEFRSRCGLLWVYDWVTIPLVYTQVVTLSTYSFVFACLIGRQNIDNGNKDIPIDVYFPVWTVLQILFYLGLLKVAENMIHPLGEDDEDFNLSFLLNRNVKVINVGTHAFTSDMCPPMEGDHLQTDQPGIHTPHTSHKTSHQLKNRIFKPKLPGLYTANKEKAELNNKKPEQTIPTISMGVLNASSYSLDLALLPGEPNYQGKAFSWNL</sequence>
<dbReference type="InterPro" id="IPR021134">
    <property type="entry name" value="Bestrophin-like"/>
</dbReference>
<keyword evidence="6" id="KW-0406">Ion transport</keyword>
<protein>
    <recommendedName>
        <fullName evidence="6">Bestrophin homolog</fullName>
    </recommendedName>
</protein>
<dbReference type="GO" id="GO:0005254">
    <property type="term" value="F:chloride channel activity"/>
    <property type="evidence" value="ECO:0007669"/>
    <property type="project" value="UniProtKB-KW"/>
</dbReference>
<dbReference type="OrthoDB" id="6341318at2759"/>
<comment type="function">
    <text evidence="6">Forms chloride channels.</text>
</comment>
<comment type="similarity">
    <text evidence="5 6">Belongs to the anion channel-forming bestrophin (TC 1.A.46) family. Calcium-sensitive chloride channel subfamily.</text>
</comment>
<feature type="region of interest" description="Disordered" evidence="7">
    <location>
        <begin position="546"/>
        <end position="566"/>
    </location>
</feature>
<evidence type="ECO:0000313" key="9">
    <source>
        <dbReference type="Proteomes" id="UP000076858"/>
    </source>
</evidence>
<name>A0A162P0Q1_9CRUS</name>
<keyword evidence="4" id="KW-0472">Membrane</keyword>
<comment type="subcellular location">
    <subcellularLocation>
        <location evidence="6">Cell membrane</location>
        <topology evidence="6">Multi-pass membrane protein</topology>
    </subcellularLocation>
    <subcellularLocation>
        <location evidence="1">Membrane</location>
    </subcellularLocation>
</comment>
<keyword evidence="6" id="KW-1003">Cell membrane</keyword>
<evidence type="ECO:0000313" key="8">
    <source>
        <dbReference type="EMBL" id="KZS18418.1"/>
    </source>
</evidence>
<dbReference type="GO" id="GO:0034707">
    <property type="term" value="C:chloride channel complex"/>
    <property type="evidence" value="ECO:0007669"/>
    <property type="project" value="UniProtKB-KW"/>
</dbReference>
<keyword evidence="6" id="KW-0813">Transport</keyword>
<evidence type="ECO:0000256" key="2">
    <source>
        <dbReference type="ARBA" id="ARBA00022692"/>
    </source>
</evidence>
<keyword evidence="6" id="KW-0869">Chloride channel</keyword>
<dbReference type="PANTHER" id="PTHR10736:SF0">
    <property type="entry name" value="BESTROPHIN HOMOLOG"/>
    <property type="match status" value="1"/>
</dbReference>
<keyword evidence="9" id="KW-1185">Reference proteome</keyword>
<evidence type="ECO:0000256" key="6">
    <source>
        <dbReference type="RuleBase" id="RU363126"/>
    </source>
</evidence>
<evidence type="ECO:0000256" key="7">
    <source>
        <dbReference type="SAM" id="MobiDB-lite"/>
    </source>
</evidence>
<keyword evidence="3" id="KW-1133">Transmembrane helix</keyword>
<dbReference type="Proteomes" id="UP000076858">
    <property type="component" value="Unassembled WGS sequence"/>
</dbReference>
<evidence type="ECO:0000256" key="5">
    <source>
        <dbReference type="ARBA" id="ARBA00034769"/>
    </source>
</evidence>
<keyword evidence="6" id="KW-0868">Chloride</keyword>
<accession>A0A162P0Q1</accession>
<reference evidence="8 9" key="1">
    <citation type="submission" date="2016-03" db="EMBL/GenBank/DDBJ databases">
        <title>EvidentialGene: Evidence-directed Construction of Genes on Genomes.</title>
        <authorList>
            <person name="Gilbert D.G."/>
            <person name="Choi J.-H."/>
            <person name="Mockaitis K."/>
            <person name="Colbourne J."/>
            <person name="Pfrender M."/>
        </authorList>
    </citation>
    <scope>NUCLEOTIDE SEQUENCE [LARGE SCALE GENOMIC DNA]</scope>
    <source>
        <strain evidence="8 9">Xinb3</strain>
        <tissue evidence="8">Complete organism</tissue>
    </source>
</reference>
<gene>
    <name evidence="8" type="ORF">APZ42_014915</name>
</gene>
<dbReference type="PANTHER" id="PTHR10736">
    <property type="entry name" value="BESTROPHIN"/>
    <property type="match status" value="1"/>
</dbReference>
<evidence type="ECO:0000256" key="4">
    <source>
        <dbReference type="ARBA" id="ARBA00023136"/>
    </source>
</evidence>
<keyword evidence="2" id="KW-0812">Transmembrane</keyword>
<evidence type="ECO:0000256" key="3">
    <source>
        <dbReference type="ARBA" id="ARBA00022989"/>
    </source>
</evidence>
<proteinExistence type="inferred from homology"/>
<evidence type="ECO:0000256" key="1">
    <source>
        <dbReference type="ARBA" id="ARBA00004370"/>
    </source>
</evidence>
<keyword evidence="6" id="KW-0407">Ion channel</keyword>